<dbReference type="RefSeq" id="WP_345141012.1">
    <property type="nucleotide sequence ID" value="NZ_BAABAT010000057.1"/>
</dbReference>
<dbReference type="InterPro" id="IPR050627">
    <property type="entry name" value="Nitroreductase/BluB"/>
</dbReference>
<name>A0ABP8DSY1_9ACTN</name>
<evidence type="ECO:0008006" key="3">
    <source>
        <dbReference type="Google" id="ProtNLM"/>
    </source>
</evidence>
<evidence type="ECO:0000313" key="2">
    <source>
        <dbReference type="Proteomes" id="UP001500620"/>
    </source>
</evidence>
<protein>
    <recommendedName>
        <fullName evidence="3">Nitroreductase</fullName>
    </recommendedName>
</protein>
<comment type="caution">
    <text evidence="1">The sequence shown here is derived from an EMBL/GenBank/DDBJ whole genome shotgun (WGS) entry which is preliminary data.</text>
</comment>
<proteinExistence type="predicted"/>
<gene>
    <name evidence="1" type="ORF">GCM10022255_102460</name>
</gene>
<dbReference type="PANTHER" id="PTHR23026:SF123">
    <property type="entry name" value="NAD(P)H NITROREDUCTASE RV3131-RELATED"/>
    <property type="match status" value="1"/>
</dbReference>
<sequence>MTPTWERDTFLAAVGDAVWAPSIHNSQPWRFRYTREGVDVLVDPGRVLAACDPDGRAARVSCGAAAYTLRLALAAAGEPAQYTIGRDGVAARLTPGRTRRATPAELRLHRQIRRRHTNRFPFADNPVEPAALAALADAAGQEGGWLQFVTGEADLNGVAELIRGADGRLSADPAYVAELSAWSRGADHRVEGVHPEAAGDAPHPAELLHRRDFGGPEHDATRDPTHAPLVAVLGVHGDGPADEVRAGMALQRVLLCAADLGLAVAMFSQPIEVPAAREGLRRLLDRPHLPQMVLRFGYAPTTCYTNRRPVADVVEP</sequence>
<evidence type="ECO:0000313" key="1">
    <source>
        <dbReference type="EMBL" id="GAA4262888.1"/>
    </source>
</evidence>
<dbReference type="EMBL" id="BAABAT010000057">
    <property type="protein sequence ID" value="GAA4262888.1"/>
    <property type="molecule type" value="Genomic_DNA"/>
</dbReference>
<keyword evidence="2" id="KW-1185">Reference proteome</keyword>
<accession>A0ABP8DSY1</accession>
<dbReference type="Gene3D" id="3.40.109.10">
    <property type="entry name" value="NADH Oxidase"/>
    <property type="match status" value="1"/>
</dbReference>
<dbReference type="InterPro" id="IPR000415">
    <property type="entry name" value="Nitroreductase-like"/>
</dbReference>
<organism evidence="1 2">
    <name type="scientific">Dactylosporangium darangshiense</name>
    <dbReference type="NCBI Taxonomy" id="579108"/>
    <lineage>
        <taxon>Bacteria</taxon>
        <taxon>Bacillati</taxon>
        <taxon>Actinomycetota</taxon>
        <taxon>Actinomycetes</taxon>
        <taxon>Micromonosporales</taxon>
        <taxon>Micromonosporaceae</taxon>
        <taxon>Dactylosporangium</taxon>
    </lineage>
</organism>
<dbReference type="NCBIfam" id="NF047509">
    <property type="entry name" value="Rv3131_FMN_oxido"/>
    <property type="match status" value="1"/>
</dbReference>
<dbReference type="Proteomes" id="UP001500620">
    <property type="component" value="Unassembled WGS sequence"/>
</dbReference>
<dbReference type="SUPFAM" id="SSF55469">
    <property type="entry name" value="FMN-dependent nitroreductase-like"/>
    <property type="match status" value="2"/>
</dbReference>
<dbReference type="PANTHER" id="PTHR23026">
    <property type="entry name" value="NADPH NITROREDUCTASE"/>
    <property type="match status" value="1"/>
</dbReference>
<reference evidence="2" key="1">
    <citation type="journal article" date="2019" name="Int. J. Syst. Evol. Microbiol.">
        <title>The Global Catalogue of Microorganisms (GCM) 10K type strain sequencing project: providing services to taxonomists for standard genome sequencing and annotation.</title>
        <authorList>
            <consortium name="The Broad Institute Genomics Platform"/>
            <consortium name="The Broad Institute Genome Sequencing Center for Infectious Disease"/>
            <person name="Wu L."/>
            <person name="Ma J."/>
        </authorList>
    </citation>
    <scope>NUCLEOTIDE SEQUENCE [LARGE SCALE GENOMIC DNA]</scope>
    <source>
        <strain evidence="2">JCM 17441</strain>
    </source>
</reference>